<comment type="caution">
    <text evidence="1">The sequence shown here is derived from an EMBL/GenBank/DDBJ whole genome shotgun (WGS) entry which is preliminary data.</text>
</comment>
<accession>A0ABN7XQ26</accession>
<dbReference type="Proteomes" id="UP000789901">
    <property type="component" value="Unassembled WGS sequence"/>
</dbReference>
<evidence type="ECO:0000313" key="2">
    <source>
        <dbReference type="Proteomes" id="UP000789901"/>
    </source>
</evidence>
<dbReference type="Gene3D" id="2.130.10.30">
    <property type="entry name" value="Regulator of chromosome condensation 1/beta-lactamase-inhibitor protein II"/>
    <property type="match status" value="1"/>
</dbReference>
<feature type="non-terminal residue" evidence="1">
    <location>
        <position position="64"/>
    </location>
</feature>
<feature type="non-terminal residue" evidence="1">
    <location>
        <position position="1"/>
    </location>
</feature>
<gene>
    <name evidence="1" type="ORF">GMARGA_LOCUS45274</name>
</gene>
<sequence length="64" mass="7003">HVESLADFNIVKISCGSLHVAALTRDRKVITWGCNDKRFTQGLDDSVIVKVICSSNITLALSDK</sequence>
<organism evidence="1 2">
    <name type="scientific">Gigaspora margarita</name>
    <dbReference type="NCBI Taxonomy" id="4874"/>
    <lineage>
        <taxon>Eukaryota</taxon>
        <taxon>Fungi</taxon>
        <taxon>Fungi incertae sedis</taxon>
        <taxon>Mucoromycota</taxon>
        <taxon>Glomeromycotina</taxon>
        <taxon>Glomeromycetes</taxon>
        <taxon>Diversisporales</taxon>
        <taxon>Gigasporaceae</taxon>
        <taxon>Gigaspora</taxon>
    </lineage>
</organism>
<dbReference type="EMBL" id="CAJVQB010160210">
    <property type="protein sequence ID" value="CAG8856453.1"/>
    <property type="molecule type" value="Genomic_DNA"/>
</dbReference>
<dbReference type="Pfam" id="PF13540">
    <property type="entry name" value="RCC1_2"/>
    <property type="match status" value="1"/>
</dbReference>
<protein>
    <submittedName>
        <fullName evidence="1">14810_t:CDS:1</fullName>
    </submittedName>
</protein>
<dbReference type="InterPro" id="IPR009091">
    <property type="entry name" value="RCC1/BLIP-II"/>
</dbReference>
<proteinExistence type="predicted"/>
<name>A0ABN7XQ26_GIGMA</name>
<evidence type="ECO:0000313" key="1">
    <source>
        <dbReference type="EMBL" id="CAG8856453.1"/>
    </source>
</evidence>
<keyword evidence="2" id="KW-1185">Reference proteome</keyword>
<reference evidence="1 2" key="1">
    <citation type="submission" date="2021-06" db="EMBL/GenBank/DDBJ databases">
        <authorList>
            <person name="Kallberg Y."/>
            <person name="Tangrot J."/>
            <person name="Rosling A."/>
        </authorList>
    </citation>
    <scope>NUCLEOTIDE SEQUENCE [LARGE SCALE GENOMIC DNA]</scope>
    <source>
        <strain evidence="1 2">120-4 pot B 10/14</strain>
    </source>
</reference>
<dbReference type="SUPFAM" id="SSF50985">
    <property type="entry name" value="RCC1/BLIP-II"/>
    <property type="match status" value="1"/>
</dbReference>